<sequence length="67" mass="7671">MIASIPITTVSRNRNSDMPTHSVIYLKEKKLDEKITSIVNDFSNRTKDARDNTLIVTPLNRDRKAIN</sequence>
<evidence type="ECO:0000313" key="1">
    <source>
        <dbReference type="EMBL" id="WGL94874.1"/>
    </source>
</evidence>
<name>A0AA95JZZ1_9GAMM</name>
<dbReference type="AlphaFoldDB" id="A0AA95JZZ1"/>
<organism evidence="1 2">
    <name type="scientific">Arsenophonus nasoniae</name>
    <name type="common">son-killer infecting Nasonia vitripennis</name>
    <dbReference type="NCBI Taxonomy" id="638"/>
    <lineage>
        <taxon>Bacteria</taxon>
        <taxon>Pseudomonadati</taxon>
        <taxon>Pseudomonadota</taxon>
        <taxon>Gammaproteobacteria</taxon>
        <taxon>Enterobacterales</taxon>
        <taxon>Morganellaceae</taxon>
        <taxon>Arsenophonus</taxon>
    </lineage>
</organism>
<dbReference type="RefSeq" id="WP_280629022.1">
    <property type="nucleotide sequence ID" value="NZ_CP123498.1"/>
</dbReference>
<evidence type="ECO:0000313" key="2">
    <source>
        <dbReference type="Proteomes" id="UP001177597"/>
    </source>
</evidence>
<dbReference type="EMBL" id="CP123498">
    <property type="protein sequence ID" value="WGL94874.1"/>
    <property type="molecule type" value="Genomic_DNA"/>
</dbReference>
<gene>
    <name evidence="1" type="ORF">QE207_14460</name>
</gene>
<reference evidence="1" key="1">
    <citation type="submission" date="2023-04" db="EMBL/GenBank/DDBJ databases">
        <title>Genome dynamics across the evolutionary transition to endosymbiosis.</title>
        <authorList>
            <person name="Siozios S."/>
            <person name="Nadal-Jimenez P."/>
            <person name="Azagi T."/>
            <person name="Sprong H."/>
            <person name="Frost C.L."/>
            <person name="Parratt S.R."/>
            <person name="Taylor G."/>
            <person name="Brettell L."/>
            <person name="Lew K.C."/>
            <person name="Croft L."/>
            <person name="King K.C."/>
            <person name="Brockhurst M.A."/>
            <person name="Hypsa V."/>
            <person name="Novakova E."/>
            <person name="Darby A.C."/>
            <person name="Hurst G.D.D."/>
        </authorList>
    </citation>
    <scope>NUCLEOTIDE SEQUENCE</scope>
    <source>
        <strain evidence="1">AIh</strain>
    </source>
</reference>
<proteinExistence type="predicted"/>
<protein>
    <submittedName>
        <fullName evidence="1">Uncharacterized protein</fullName>
    </submittedName>
</protein>
<accession>A0AA95JZZ1</accession>
<dbReference type="Proteomes" id="UP001177597">
    <property type="component" value="Chromosome"/>
</dbReference>